<dbReference type="InterPro" id="IPR019956">
    <property type="entry name" value="Ubiquitin_dom"/>
</dbReference>
<dbReference type="EMBL" id="CP144753">
    <property type="protein sequence ID" value="WVZ94664.1"/>
    <property type="molecule type" value="Genomic_DNA"/>
</dbReference>
<name>A0AAQ3ULY6_PASNO</name>
<dbReference type="InterPro" id="IPR050158">
    <property type="entry name" value="Ubiquitin_ubiquitin-like"/>
</dbReference>
<dbReference type="SMART" id="SM00213">
    <property type="entry name" value="UBQ"/>
    <property type="match status" value="1"/>
</dbReference>
<dbReference type="PROSITE" id="PS50053">
    <property type="entry name" value="UBIQUITIN_2"/>
    <property type="match status" value="1"/>
</dbReference>
<dbReference type="AlphaFoldDB" id="A0AAQ3ULY6"/>
<keyword evidence="5" id="KW-1185">Reference proteome</keyword>
<keyword evidence="1" id="KW-1017">Isopeptide bond</keyword>
<evidence type="ECO:0000313" key="5">
    <source>
        <dbReference type="Proteomes" id="UP001341281"/>
    </source>
</evidence>
<evidence type="ECO:0000256" key="1">
    <source>
        <dbReference type="ARBA" id="ARBA00022499"/>
    </source>
</evidence>
<dbReference type="InterPro" id="IPR000626">
    <property type="entry name" value="Ubiquitin-like_dom"/>
</dbReference>
<dbReference type="Pfam" id="PF00240">
    <property type="entry name" value="ubiquitin"/>
    <property type="match status" value="1"/>
</dbReference>
<dbReference type="SUPFAM" id="SSF54236">
    <property type="entry name" value="Ubiquitin-like"/>
    <property type="match status" value="1"/>
</dbReference>
<feature type="region of interest" description="Disordered" evidence="2">
    <location>
        <begin position="1"/>
        <end position="34"/>
    </location>
</feature>
<feature type="domain" description="Ubiquitin-like" evidence="3">
    <location>
        <begin position="137"/>
        <end position="212"/>
    </location>
</feature>
<proteinExistence type="predicted"/>
<dbReference type="Proteomes" id="UP001341281">
    <property type="component" value="Chromosome 09"/>
</dbReference>
<feature type="compositionally biased region" description="Polar residues" evidence="2">
    <location>
        <begin position="1"/>
        <end position="12"/>
    </location>
</feature>
<dbReference type="InterPro" id="IPR029071">
    <property type="entry name" value="Ubiquitin-like_domsf"/>
</dbReference>
<evidence type="ECO:0000256" key="2">
    <source>
        <dbReference type="SAM" id="MobiDB-lite"/>
    </source>
</evidence>
<dbReference type="FunFam" id="3.10.20.90:FF:000160">
    <property type="entry name" value="Polyubiquitin-C"/>
    <property type="match status" value="1"/>
</dbReference>
<gene>
    <name evidence="4" type="ORF">U9M48_040530</name>
</gene>
<dbReference type="PANTHER" id="PTHR10666">
    <property type="entry name" value="UBIQUITIN"/>
    <property type="match status" value="1"/>
</dbReference>
<evidence type="ECO:0000259" key="3">
    <source>
        <dbReference type="PROSITE" id="PS50053"/>
    </source>
</evidence>
<accession>A0AAQ3ULY6</accession>
<evidence type="ECO:0000313" key="4">
    <source>
        <dbReference type="EMBL" id="WVZ94664.1"/>
    </source>
</evidence>
<dbReference type="Gene3D" id="3.10.20.90">
    <property type="entry name" value="Phosphatidylinositol 3-kinase Catalytic Subunit, Chain A, domain 1"/>
    <property type="match status" value="1"/>
</dbReference>
<sequence length="282" mass="31002">MTTGSLLSSSPNVFYGSGSPRARLPNGGALPRTGFPLRQRFAPRPAPGDKPLRRLFRLVAPRHPPSPPPRTATLLLGVELLDVHEEGVQLPAQRVVVLLQLLGLPPRPPVLEPHGHLARLQAERARQLRLALRLQLMQIFVITPTGKTITLEVDSFDTIDKIKANIQEKEGIPLDQQQLIFAGKYLLNGRMLADYNIQKESTLHLILRLCGGLQIPNNNNNPEKPGRSSAPIVWSKEAQKDRIKGYGSWVTLPSLDDVEGAPGRLFLLVEAVVLLVWTDGGG</sequence>
<dbReference type="PRINTS" id="PR00348">
    <property type="entry name" value="UBIQUITIN"/>
</dbReference>
<organism evidence="4 5">
    <name type="scientific">Paspalum notatum var. saurae</name>
    <dbReference type="NCBI Taxonomy" id="547442"/>
    <lineage>
        <taxon>Eukaryota</taxon>
        <taxon>Viridiplantae</taxon>
        <taxon>Streptophyta</taxon>
        <taxon>Embryophyta</taxon>
        <taxon>Tracheophyta</taxon>
        <taxon>Spermatophyta</taxon>
        <taxon>Magnoliopsida</taxon>
        <taxon>Liliopsida</taxon>
        <taxon>Poales</taxon>
        <taxon>Poaceae</taxon>
        <taxon>PACMAD clade</taxon>
        <taxon>Panicoideae</taxon>
        <taxon>Andropogonodae</taxon>
        <taxon>Paspaleae</taxon>
        <taxon>Paspalinae</taxon>
        <taxon>Paspalum</taxon>
    </lineage>
</organism>
<protein>
    <recommendedName>
        <fullName evidence="3">Ubiquitin-like domain-containing protein</fullName>
    </recommendedName>
</protein>
<reference evidence="4 5" key="1">
    <citation type="submission" date="2024-02" db="EMBL/GenBank/DDBJ databases">
        <title>High-quality chromosome-scale genome assembly of Pensacola bahiagrass (Paspalum notatum Flugge var. saurae).</title>
        <authorList>
            <person name="Vega J.M."/>
            <person name="Podio M."/>
            <person name="Orjuela J."/>
            <person name="Siena L.A."/>
            <person name="Pessino S.C."/>
            <person name="Combes M.C."/>
            <person name="Mariac C."/>
            <person name="Albertini E."/>
            <person name="Pupilli F."/>
            <person name="Ortiz J.P.A."/>
            <person name="Leblanc O."/>
        </authorList>
    </citation>
    <scope>NUCLEOTIDE SEQUENCE [LARGE SCALE GENOMIC DNA]</scope>
    <source>
        <strain evidence="4">R1</strain>
        <tissue evidence="4">Leaf</tissue>
    </source>
</reference>
<dbReference type="GO" id="GO:0003729">
    <property type="term" value="F:mRNA binding"/>
    <property type="evidence" value="ECO:0007669"/>
    <property type="project" value="UniProtKB-ARBA"/>
</dbReference>